<accession>A0A6B2LPB4</accession>
<feature type="region of interest" description="Disordered" evidence="1">
    <location>
        <begin position="88"/>
        <end position="156"/>
    </location>
</feature>
<evidence type="ECO:0000313" key="2">
    <source>
        <dbReference type="EMBL" id="NDV38551.1"/>
    </source>
</evidence>
<dbReference type="Pfam" id="PF04979">
    <property type="entry name" value="IPP-2"/>
    <property type="match status" value="1"/>
</dbReference>
<name>A0A6B2LPB4_9EUKA</name>
<organism evidence="2">
    <name type="scientific">Arcella intermedia</name>
    <dbReference type="NCBI Taxonomy" id="1963864"/>
    <lineage>
        <taxon>Eukaryota</taxon>
        <taxon>Amoebozoa</taxon>
        <taxon>Tubulinea</taxon>
        <taxon>Elardia</taxon>
        <taxon>Arcellinida</taxon>
        <taxon>Sphaerothecina</taxon>
        <taxon>Arcellidae</taxon>
        <taxon>Arcella</taxon>
    </lineage>
</organism>
<dbReference type="GO" id="GO:0004864">
    <property type="term" value="F:protein phosphatase inhibitor activity"/>
    <property type="evidence" value="ECO:0007669"/>
    <property type="project" value="InterPro"/>
</dbReference>
<protein>
    <recommendedName>
        <fullName evidence="3">Protein phosphatase inhibitor 2</fullName>
    </recommendedName>
</protein>
<dbReference type="PANTHER" id="PTHR12398:SF20">
    <property type="entry name" value="PROTEIN PHOSPHATASE 1 REGULATORY INHIBITOR SUBUNIT 2"/>
    <property type="match status" value="1"/>
</dbReference>
<dbReference type="PANTHER" id="PTHR12398">
    <property type="entry name" value="PROTEIN PHOSPHATASE INHIBITOR"/>
    <property type="match status" value="1"/>
</dbReference>
<dbReference type="InterPro" id="IPR007062">
    <property type="entry name" value="PPI-2"/>
</dbReference>
<dbReference type="AlphaFoldDB" id="A0A6B2LPB4"/>
<feature type="compositionally biased region" description="Basic and acidic residues" evidence="1">
    <location>
        <begin position="62"/>
        <end position="75"/>
    </location>
</feature>
<reference evidence="2" key="1">
    <citation type="journal article" date="2020" name="J. Eukaryot. Microbiol.">
        <title>De novo Sequencing, Assembly and Annotation of the Transcriptome for the Free-Living Testate Amoeba Arcella intermedia.</title>
        <authorList>
            <person name="Ribeiro G.M."/>
            <person name="Porfirio-Sousa A.L."/>
            <person name="Maurer-Alcala X.X."/>
            <person name="Katz L.A."/>
            <person name="Lahr D.J.G."/>
        </authorList>
    </citation>
    <scope>NUCLEOTIDE SEQUENCE</scope>
</reference>
<dbReference type="EMBL" id="GIBP01009582">
    <property type="protein sequence ID" value="NDV38551.1"/>
    <property type="molecule type" value="Transcribed_RNA"/>
</dbReference>
<evidence type="ECO:0008006" key="3">
    <source>
        <dbReference type="Google" id="ProtNLM"/>
    </source>
</evidence>
<evidence type="ECO:0000256" key="1">
    <source>
        <dbReference type="SAM" id="MobiDB-lite"/>
    </source>
</evidence>
<feature type="region of interest" description="Disordered" evidence="1">
    <location>
        <begin position="22"/>
        <end position="76"/>
    </location>
</feature>
<feature type="compositionally biased region" description="Acidic residues" evidence="1">
    <location>
        <begin position="51"/>
        <end position="61"/>
    </location>
</feature>
<proteinExistence type="predicted"/>
<dbReference type="GO" id="GO:0009966">
    <property type="term" value="P:regulation of signal transduction"/>
    <property type="evidence" value="ECO:0007669"/>
    <property type="project" value="InterPro"/>
</dbReference>
<feature type="compositionally biased region" description="Basic and acidic residues" evidence="1">
    <location>
        <begin position="122"/>
        <end position="156"/>
    </location>
</feature>
<feature type="compositionally biased region" description="Basic and acidic residues" evidence="1">
    <location>
        <begin position="23"/>
        <end position="36"/>
    </location>
</feature>
<sequence>MKKKKESLEAAKRLVWDEENIEETGKDRGTRMKITEADTPYLYPGDYSVSGEEESEPEEGSPQEKKDSPRAKEPAIDLNLLIQKMNVQKEKQESGQALVPTADEEELKKQKRQAFLAKRSQHYNEGKQWKKMQDKEKDHALKKQKDRDETPTKHND</sequence>